<dbReference type="Pfam" id="PF06155">
    <property type="entry name" value="GBBH-like_N"/>
    <property type="match status" value="1"/>
</dbReference>
<reference evidence="4 5" key="1">
    <citation type="submission" date="2017-01" db="EMBL/GenBank/DDBJ databases">
        <authorList>
            <person name="Mah S.A."/>
            <person name="Swanson W.J."/>
            <person name="Moy G.W."/>
            <person name="Vacquier V.D."/>
        </authorList>
    </citation>
    <scope>NUCLEOTIDE SEQUENCE [LARGE SCALE GENOMIC DNA]</scope>
    <source>
        <strain evidence="4 5">DSM 11589</strain>
    </source>
</reference>
<dbReference type="AlphaFoldDB" id="A0A1N7JD14"/>
<dbReference type="STRING" id="80876.SAMN05421779_102116"/>
<dbReference type="PANTHER" id="PTHR35303:SF5">
    <property type="entry name" value="OS02G0197800 PROTEIN"/>
    <property type="match status" value="1"/>
</dbReference>
<dbReference type="InterPro" id="IPR010376">
    <property type="entry name" value="GBBH-like_N"/>
</dbReference>
<dbReference type="EMBL" id="FTOA01000002">
    <property type="protein sequence ID" value="SIS47166.1"/>
    <property type="molecule type" value="Genomic_DNA"/>
</dbReference>
<protein>
    <submittedName>
        <fullName evidence="4">DUF971 family protein</fullName>
    </submittedName>
</protein>
<keyword evidence="1" id="KW-0479">Metal-binding</keyword>
<dbReference type="InterPro" id="IPR038492">
    <property type="entry name" value="GBBH-like_N_sf"/>
</dbReference>
<evidence type="ECO:0000259" key="3">
    <source>
        <dbReference type="Pfam" id="PF06155"/>
    </source>
</evidence>
<dbReference type="GO" id="GO:0046872">
    <property type="term" value="F:metal ion binding"/>
    <property type="evidence" value="ECO:0007669"/>
    <property type="project" value="UniProtKB-KW"/>
</dbReference>
<dbReference type="Proteomes" id="UP000185678">
    <property type="component" value="Unassembled WGS sequence"/>
</dbReference>
<dbReference type="OrthoDB" id="9794178at2"/>
<accession>A0A1N7JD14</accession>
<gene>
    <name evidence="4" type="ORF">SAMN05421779_102116</name>
</gene>
<evidence type="ECO:0000256" key="2">
    <source>
        <dbReference type="ARBA" id="ARBA00023004"/>
    </source>
</evidence>
<keyword evidence="2" id="KW-0408">Iron</keyword>
<keyword evidence="5" id="KW-1185">Reference proteome</keyword>
<sequence length="118" mass="13201">MGVTVWPSDITLDRTTRTLTIDFDDGAHFVFSAEFLRVLSPSAEVQGHSPDQKVTVPGKRNVGFVGAEEVGNYALKIIFDDRHDSGLYTWQALYQMGLNHDSLWQGYLDELAAKGLQR</sequence>
<proteinExistence type="predicted"/>
<organism evidence="4 5">
    <name type="scientific">Insolitispirillum peregrinum</name>
    <dbReference type="NCBI Taxonomy" id="80876"/>
    <lineage>
        <taxon>Bacteria</taxon>
        <taxon>Pseudomonadati</taxon>
        <taxon>Pseudomonadota</taxon>
        <taxon>Alphaproteobacteria</taxon>
        <taxon>Rhodospirillales</taxon>
        <taxon>Novispirillaceae</taxon>
        <taxon>Insolitispirillum</taxon>
    </lineage>
</organism>
<dbReference type="RefSeq" id="WP_076399029.1">
    <property type="nucleotide sequence ID" value="NZ_FTOA01000002.1"/>
</dbReference>
<dbReference type="Gene3D" id="3.30.2020.30">
    <property type="match status" value="1"/>
</dbReference>
<evidence type="ECO:0000313" key="4">
    <source>
        <dbReference type="EMBL" id="SIS47166.1"/>
    </source>
</evidence>
<feature type="domain" description="Gamma-butyrobetaine hydroxylase-like N-terminal" evidence="3">
    <location>
        <begin position="10"/>
        <end position="94"/>
    </location>
</feature>
<name>A0A1N7JD14_9PROT</name>
<dbReference type="PANTHER" id="PTHR35303">
    <property type="entry name" value="OS02G0197800 PROTEIN"/>
    <property type="match status" value="1"/>
</dbReference>
<evidence type="ECO:0000256" key="1">
    <source>
        <dbReference type="ARBA" id="ARBA00022723"/>
    </source>
</evidence>
<evidence type="ECO:0000313" key="5">
    <source>
        <dbReference type="Proteomes" id="UP000185678"/>
    </source>
</evidence>